<reference evidence="7" key="1">
    <citation type="journal article" date="2020" name="PLoS Negl. Trop. Dis.">
        <title>High-quality nuclear genome for Sarcoptes scabiei-A critical resource for a neglected parasite.</title>
        <authorList>
            <person name="Korhonen P.K."/>
            <person name="Gasser R.B."/>
            <person name="Ma G."/>
            <person name="Wang T."/>
            <person name="Stroehlein A.J."/>
            <person name="Young N.D."/>
            <person name="Ang C.S."/>
            <person name="Fernando D.D."/>
            <person name="Lu H.C."/>
            <person name="Taylor S."/>
            <person name="Reynolds S.L."/>
            <person name="Mofiz E."/>
            <person name="Najaraj S.H."/>
            <person name="Gowda H."/>
            <person name="Madugundu A."/>
            <person name="Renuse S."/>
            <person name="Holt D."/>
            <person name="Pandey A."/>
            <person name="Papenfuss A.T."/>
            <person name="Fischer K."/>
        </authorList>
    </citation>
    <scope>NUCLEOTIDE SEQUENCE [LARGE SCALE GENOMIC DNA]</scope>
</reference>
<dbReference type="SUPFAM" id="SSF55486">
    <property type="entry name" value="Metalloproteases ('zincins'), catalytic domain"/>
    <property type="match status" value="1"/>
</dbReference>
<gene>
    <name evidence="5" type="ORF">SSS_4052</name>
</gene>
<comment type="similarity">
    <text evidence="1">Belongs to the peptidase M13 family.</text>
</comment>
<dbReference type="InterPro" id="IPR000718">
    <property type="entry name" value="Peptidase_M13"/>
</dbReference>
<dbReference type="PROSITE" id="PS51885">
    <property type="entry name" value="NEPRILYSIN"/>
    <property type="match status" value="1"/>
</dbReference>
<dbReference type="OrthoDB" id="6671782at2759"/>
<evidence type="ECO:0000256" key="3">
    <source>
        <dbReference type="SAM" id="Phobius"/>
    </source>
</evidence>
<accession>A0A834RA79</accession>
<dbReference type="InterPro" id="IPR042089">
    <property type="entry name" value="Peptidase_M13_dom_2"/>
</dbReference>
<evidence type="ECO:0000313" key="6">
    <source>
        <dbReference type="EnsemblMetazoa" id="KAF7493022.1"/>
    </source>
</evidence>
<feature type="region of interest" description="Disordered" evidence="2">
    <location>
        <begin position="1"/>
        <end position="41"/>
    </location>
</feature>
<dbReference type="InterPro" id="IPR008753">
    <property type="entry name" value="Peptidase_M13_N"/>
</dbReference>
<dbReference type="EMBL" id="WVUK01000056">
    <property type="protein sequence ID" value="KAF7493022.1"/>
    <property type="molecule type" value="Genomic_DNA"/>
</dbReference>
<keyword evidence="3" id="KW-1133">Transmembrane helix</keyword>
<dbReference type="GO" id="GO:0006508">
    <property type="term" value="P:proteolysis"/>
    <property type="evidence" value="ECO:0007669"/>
    <property type="project" value="InterPro"/>
</dbReference>
<dbReference type="Proteomes" id="UP000070412">
    <property type="component" value="Unassembled WGS sequence"/>
</dbReference>
<protein>
    <submittedName>
        <fullName evidence="5">Membrane metallo-endopeptidase-like 1</fullName>
    </submittedName>
</protein>
<dbReference type="GO" id="GO:0004222">
    <property type="term" value="F:metalloendopeptidase activity"/>
    <property type="evidence" value="ECO:0007669"/>
    <property type="project" value="InterPro"/>
</dbReference>
<evidence type="ECO:0000259" key="4">
    <source>
        <dbReference type="Pfam" id="PF05649"/>
    </source>
</evidence>
<reference evidence="6" key="3">
    <citation type="submission" date="2022-06" db="UniProtKB">
        <authorList>
            <consortium name="EnsemblMetazoa"/>
        </authorList>
    </citation>
    <scope>IDENTIFICATION</scope>
</reference>
<feature type="transmembrane region" description="Helical" evidence="3">
    <location>
        <begin position="99"/>
        <end position="121"/>
    </location>
</feature>
<feature type="domain" description="Peptidase M13 N-terminal" evidence="4">
    <location>
        <begin position="248"/>
        <end position="363"/>
    </location>
</feature>
<feature type="compositionally biased region" description="Low complexity" evidence="2">
    <location>
        <begin position="22"/>
        <end position="41"/>
    </location>
</feature>
<proteinExistence type="inferred from homology"/>
<sequence>MLSSEQPHPYLYPQQRNEQCQSSRSLSPTTSSSSSKSLTNASRYHHQQLSTTLIGSKPDVVDPSSSSSSPAFAFSAPYERLAKFRNPPWWNRRTRLERFLCALTAVTMATCVAMCITLAMVQLRPLDPFSTRGSSDLSSSSAQLLVDGRSSVIGPAATRNRVFKSGKSMKDYDDFSQHQDSHDKLNEDGYEDIHKNGEDQQKQQWPTISPSQESQKQPSDICLTRGCVQAAAELISNLDEEIHLRFGLSLLQDQLTHKLRVLIESEEEKDEPEFFESMRMFYKSCMDLKSIEKSGDTPLHMVLKRFGGWPVVAGQNWDGSNFDWIDTLIMFRKHGFTHDILLDLSVTPDYRDNTCHIVDLDQTL</sequence>
<keyword evidence="3" id="KW-0812">Transmembrane</keyword>
<evidence type="ECO:0000313" key="5">
    <source>
        <dbReference type="EMBL" id="KAF7493022.1"/>
    </source>
</evidence>
<keyword evidence="7" id="KW-1185">Reference proteome</keyword>
<name>A0A834RA79_SARSC</name>
<evidence type="ECO:0000313" key="7">
    <source>
        <dbReference type="Proteomes" id="UP000070412"/>
    </source>
</evidence>
<dbReference type="AlphaFoldDB" id="A0A834RA79"/>
<organism evidence="5">
    <name type="scientific">Sarcoptes scabiei</name>
    <name type="common">Itch mite</name>
    <name type="synonym">Acarus scabiei</name>
    <dbReference type="NCBI Taxonomy" id="52283"/>
    <lineage>
        <taxon>Eukaryota</taxon>
        <taxon>Metazoa</taxon>
        <taxon>Ecdysozoa</taxon>
        <taxon>Arthropoda</taxon>
        <taxon>Chelicerata</taxon>
        <taxon>Arachnida</taxon>
        <taxon>Acari</taxon>
        <taxon>Acariformes</taxon>
        <taxon>Sarcoptiformes</taxon>
        <taxon>Astigmata</taxon>
        <taxon>Psoroptidia</taxon>
        <taxon>Sarcoptoidea</taxon>
        <taxon>Sarcoptidae</taxon>
        <taxon>Sarcoptinae</taxon>
        <taxon>Sarcoptes</taxon>
    </lineage>
</organism>
<feature type="compositionally biased region" description="Basic and acidic residues" evidence="2">
    <location>
        <begin position="169"/>
        <end position="201"/>
    </location>
</feature>
<feature type="compositionally biased region" description="Polar residues" evidence="2">
    <location>
        <begin position="202"/>
        <end position="218"/>
    </location>
</feature>
<dbReference type="EnsemblMetazoa" id="SSS_4052s_mrna">
    <property type="protein sequence ID" value="KAF7493022.1"/>
    <property type="gene ID" value="SSS_4052"/>
</dbReference>
<keyword evidence="3" id="KW-0472">Membrane</keyword>
<evidence type="ECO:0000256" key="2">
    <source>
        <dbReference type="SAM" id="MobiDB-lite"/>
    </source>
</evidence>
<dbReference type="Gene3D" id="1.10.1380.10">
    <property type="entry name" value="Neutral endopeptidase , domain2"/>
    <property type="match status" value="1"/>
</dbReference>
<evidence type="ECO:0000256" key="1">
    <source>
        <dbReference type="ARBA" id="ARBA00007357"/>
    </source>
</evidence>
<feature type="region of interest" description="Disordered" evidence="2">
    <location>
        <begin position="169"/>
        <end position="218"/>
    </location>
</feature>
<reference evidence="5" key="2">
    <citation type="submission" date="2020-01" db="EMBL/GenBank/DDBJ databases">
        <authorList>
            <person name="Korhonen P.K.K."/>
            <person name="Guangxu M.G."/>
            <person name="Wang T.W."/>
            <person name="Stroehlein A.J.S."/>
            <person name="Young N.D."/>
            <person name="Ang C.-S.A."/>
            <person name="Fernando D.W.F."/>
            <person name="Lu H.L."/>
            <person name="Taylor S.T."/>
            <person name="Ehtesham M.E.M."/>
            <person name="Najaraj S.H.N."/>
            <person name="Harsha G.H.G."/>
            <person name="Madugundu A.M."/>
            <person name="Renuse S.R."/>
            <person name="Holt D.H."/>
            <person name="Pandey A.P."/>
            <person name="Papenfuss A.P."/>
            <person name="Gasser R.B.G."/>
            <person name="Fischer K.F."/>
        </authorList>
    </citation>
    <scope>NUCLEOTIDE SEQUENCE</scope>
    <source>
        <strain evidence="5">SSS_KF_BRIS2020</strain>
    </source>
</reference>
<dbReference type="Pfam" id="PF05649">
    <property type="entry name" value="Peptidase_M13_N"/>
    <property type="match status" value="1"/>
</dbReference>